<keyword evidence="1" id="KW-0548">Nucleotidyltransferase</keyword>
<dbReference type="Proteomes" id="UP000233556">
    <property type="component" value="Unassembled WGS sequence"/>
</dbReference>
<dbReference type="GO" id="GO:0003964">
    <property type="term" value="F:RNA-directed DNA polymerase activity"/>
    <property type="evidence" value="ECO:0007669"/>
    <property type="project" value="UniProtKB-KW"/>
</dbReference>
<keyword evidence="1" id="KW-0808">Transferase</keyword>
<dbReference type="OrthoDB" id="10065625at2759"/>
<protein>
    <submittedName>
        <fullName evidence="1">Rna-directed dna polymerase from mobile element jockey-like</fullName>
    </submittedName>
</protein>
<organism evidence="1 2">
    <name type="scientific">Limosa lapponica baueri</name>
    <dbReference type="NCBI Taxonomy" id="1758121"/>
    <lineage>
        <taxon>Eukaryota</taxon>
        <taxon>Metazoa</taxon>
        <taxon>Chordata</taxon>
        <taxon>Craniata</taxon>
        <taxon>Vertebrata</taxon>
        <taxon>Euteleostomi</taxon>
        <taxon>Archelosauria</taxon>
        <taxon>Archosauria</taxon>
        <taxon>Dinosauria</taxon>
        <taxon>Saurischia</taxon>
        <taxon>Theropoda</taxon>
        <taxon>Coelurosauria</taxon>
        <taxon>Aves</taxon>
        <taxon>Neognathae</taxon>
        <taxon>Neoaves</taxon>
        <taxon>Charadriiformes</taxon>
        <taxon>Scolopacidae</taxon>
        <taxon>Limosa</taxon>
    </lineage>
</organism>
<keyword evidence="1" id="KW-0695">RNA-directed DNA polymerase</keyword>
<evidence type="ECO:0000313" key="2">
    <source>
        <dbReference type="Proteomes" id="UP000233556"/>
    </source>
</evidence>
<reference evidence="2" key="2">
    <citation type="submission" date="2017-12" db="EMBL/GenBank/DDBJ databases">
        <title>Genome sequence of the Bar-tailed Godwit (Limosa lapponica baueri).</title>
        <authorList>
            <person name="Lima N.C.B."/>
            <person name="Parody-Merino A.M."/>
            <person name="Battley P.F."/>
            <person name="Fidler A.E."/>
            <person name="Prosdocimi F."/>
        </authorList>
    </citation>
    <scope>NUCLEOTIDE SEQUENCE [LARGE SCALE GENOMIC DNA]</scope>
</reference>
<reference evidence="2" key="1">
    <citation type="submission" date="2017-11" db="EMBL/GenBank/DDBJ databases">
        <authorList>
            <person name="Lima N.C."/>
            <person name="Parody-Merino A.M."/>
            <person name="Battley P.F."/>
            <person name="Fidler A.E."/>
            <person name="Prosdocimi F."/>
        </authorList>
    </citation>
    <scope>NUCLEOTIDE SEQUENCE [LARGE SCALE GENOMIC DNA]</scope>
</reference>
<dbReference type="AlphaFoldDB" id="A0A2I0U7W3"/>
<dbReference type="EMBL" id="KZ506036">
    <property type="protein sequence ID" value="PKU42063.1"/>
    <property type="molecule type" value="Genomic_DNA"/>
</dbReference>
<accession>A0A2I0U7W3</accession>
<name>A0A2I0U7W3_LIMLA</name>
<sequence length="71" mass="7809">MENKEVIGGRQHGFTKGKSCQTNLVAFYNSVTVLVDKGRATDIIYLDLCEAFDPSLQVFKARLDGTLSNLA</sequence>
<proteinExistence type="predicted"/>
<gene>
    <name evidence="1" type="ORF">llap_7634</name>
</gene>
<evidence type="ECO:0000313" key="1">
    <source>
        <dbReference type="EMBL" id="PKU42063.1"/>
    </source>
</evidence>
<keyword evidence="2" id="KW-1185">Reference proteome</keyword>